<evidence type="ECO:0000256" key="1">
    <source>
        <dbReference type="SAM" id="Coils"/>
    </source>
</evidence>
<keyword evidence="1" id="KW-0175">Coiled coil</keyword>
<dbReference type="AlphaFoldDB" id="A0A0A5FZV9"/>
<dbReference type="EMBL" id="AVPG01000040">
    <property type="protein sequence ID" value="KGX84368.1"/>
    <property type="molecule type" value="Genomic_DNA"/>
</dbReference>
<organism evidence="2 3">
    <name type="scientific">Pontibacillus litoralis JSM 072002</name>
    <dbReference type="NCBI Taxonomy" id="1385512"/>
    <lineage>
        <taxon>Bacteria</taxon>
        <taxon>Bacillati</taxon>
        <taxon>Bacillota</taxon>
        <taxon>Bacilli</taxon>
        <taxon>Bacillales</taxon>
        <taxon>Bacillaceae</taxon>
        <taxon>Pontibacillus</taxon>
    </lineage>
</organism>
<dbReference type="RefSeq" id="WP_036836359.1">
    <property type="nucleotide sequence ID" value="NZ_AVPG01000040.1"/>
</dbReference>
<proteinExistence type="predicted"/>
<reference evidence="2 3" key="1">
    <citation type="submission" date="2013-08" db="EMBL/GenBank/DDBJ databases">
        <authorList>
            <person name="Huang J."/>
            <person name="Wang G."/>
        </authorList>
    </citation>
    <scope>NUCLEOTIDE SEQUENCE [LARGE SCALE GENOMIC DNA]</scope>
    <source>
        <strain evidence="2 3">JSM 072002</strain>
    </source>
</reference>
<evidence type="ECO:0000313" key="3">
    <source>
        <dbReference type="Proteomes" id="UP000030401"/>
    </source>
</evidence>
<accession>A0A0A5FZV9</accession>
<feature type="coiled-coil region" evidence="1">
    <location>
        <begin position="9"/>
        <end position="40"/>
    </location>
</feature>
<name>A0A0A5FZV9_9BACI</name>
<sequence>MDTHTFSKIENYMLLLDEKNEQMEQIETKMSMEYEELKRKHEYLINNENITRNYERLTDFQNRFNLVRKK</sequence>
<dbReference type="Proteomes" id="UP000030401">
    <property type="component" value="Unassembled WGS sequence"/>
</dbReference>
<gene>
    <name evidence="2" type="ORF">N784_13610</name>
</gene>
<keyword evidence="3" id="KW-1185">Reference proteome</keyword>
<evidence type="ECO:0000313" key="2">
    <source>
        <dbReference type="EMBL" id="KGX84368.1"/>
    </source>
</evidence>
<comment type="caution">
    <text evidence="2">The sequence shown here is derived from an EMBL/GenBank/DDBJ whole genome shotgun (WGS) entry which is preliminary data.</text>
</comment>
<protein>
    <submittedName>
        <fullName evidence="2">Uncharacterized protein</fullName>
    </submittedName>
</protein>